<organism evidence="2 3">
    <name type="scientific">Actinoallomurus liliacearum</name>
    <dbReference type="NCBI Taxonomy" id="1080073"/>
    <lineage>
        <taxon>Bacteria</taxon>
        <taxon>Bacillati</taxon>
        <taxon>Actinomycetota</taxon>
        <taxon>Actinomycetes</taxon>
        <taxon>Streptosporangiales</taxon>
        <taxon>Thermomonosporaceae</taxon>
        <taxon>Actinoallomurus</taxon>
    </lineage>
</organism>
<dbReference type="Proteomes" id="UP001500212">
    <property type="component" value="Unassembled WGS sequence"/>
</dbReference>
<reference evidence="3" key="1">
    <citation type="journal article" date="2019" name="Int. J. Syst. Evol. Microbiol.">
        <title>The Global Catalogue of Microorganisms (GCM) 10K type strain sequencing project: providing services to taxonomists for standard genome sequencing and annotation.</title>
        <authorList>
            <consortium name="The Broad Institute Genomics Platform"/>
            <consortium name="The Broad Institute Genome Sequencing Center for Infectious Disease"/>
            <person name="Wu L."/>
            <person name="Ma J."/>
        </authorList>
    </citation>
    <scope>NUCLEOTIDE SEQUENCE [LARGE SCALE GENOMIC DNA]</scope>
    <source>
        <strain evidence="3">JCM 17938</strain>
    </source>
</reference>
<name>A0ABP8T8K9_9ACTN</name>
<evidence type="ECO:0000256" key="1">
    <source>
        <dbReference type="SAM" id="SignalP"/>
    </source>
</evidence>
<feature type="signal peptide" evidence="1">
    <location>
        <begin position="1"/>
        <end position="18"/>
    </location>
</feature>
<keyword evidence="3" id="KW-1185">Reference proteome</keyword>
<dbReference type="RefSeq" id="WP_345346319.1">
    <property type="nucleotide sequence ID" value="NZ_BAABHJ010000001.1"/>
</dbReference>
<keyword evidence="1" id="KW-0732">Signal</keyword>
<feature type="chain" id="PRO_5047201791" evidence="1">
    <location>
        <begin position="19"/>
        <end position="250"/>
    </location>
</feature>
<proteinExistence type="predicted"/>
<protein>
    <submittedName>
        <fullName evidence="2">Uncharacterized protein</fullName>
    </submittedName>
</protein>
<accession>A0ABP8T8K9</accession>
<dbReference type="EMBL" id="BAABHJ010000001">
    <property type="protein sequence ID" value="GAA4600742.1"/>
    <property type="molecule type" value="Genomic_DNA"/>
</dbReference>
<evidence type="ECO:0000313" key="2">
    <source>
        <dbReference type="EMBL" id="GAA4600742.1"/>
    </source>
</evidence>
<sequence>MIKSLGRCAAAVATAVLAAGGLGAAWQTTARAAAFSAAFTCNIGDLGQTAAVLNGWLTPPGNTYDGPARFWLHISNLNLQAPFPIDSWSGAAWVNVTGAENATFQVTGSGGAVPEQGALAGDLAGDWAPAVAGTHLLSVGGLEITANSPQAGSVAVQCVPNGTPMAEVLQVAAPYRGQWVHPPVPLFHVGPWYRPGMILQRPVWVRPGWNRPGWNGPGWYHPPVYNRPVGPGGGWYHPGPIHHGGWSRHR</sequence>
<gene>
    <name evidence="2" type="ORF">GCM10023195_00930</name>
</gene>
<evidence type="ECO:0000313" key="3">
    <source>
        <dbReference type="Proteomes" id="UP001500212"/>
    </source>
</evidence>
<comment type="caution">
    <text evidence="2">The sequence shown here is derived from an EMBL/GenBank/DDBJ whole genome shotgun (WGS) entry which is preliminary data.</text>
</comment>